<dbReference type="AlphaFoldDB" id="A0A644ZI98"/>
<proteinExistence type="predicted"/>
<reference evidence="1" key="1">
    <citation type="submission" date="2019-08" db="EMBL/GenBank/DDBJ databases">
        <authorList>
            <person name="Kucharzyk K."/>
            <person name="Murdoch R.W."/>
            <person name="Higgins S."/>
            <person name="Loffler F."/>
        </authorList>
    </citation>
    <scope>NUCLEOTIDE SEQUENCE</scope>
</reference>
<protein>
    <submittedName>
        <fullName evidence="1">Uncharacterized protein</fullName>
    </submittedName>
</protein>
<sequence length="59" mass="6881">MIEKQARIDAFCQVHRKNQLILGDLHFQGLFSLQGVLFLPYPLWAAVIHHMVRLDVEHS</sequence>
<accession>A0A644ZI98</accession>
<name>A0A644ZI98_9ZZZZ</name>
<comment type="caution">
    <text evidence="1">The sequence shown here is derived from an EMBL/GenBank/DDBJ whole genome shotgun (WGS) entry which is preliminary data.</text>
</comment>
<dbReference type="EMBL" id="VSSQ01009049">
    <property type="protein sequence ID" value="MPM40576.1"/>
    <property type="molecule type" value="Genomic_DNA"/>
</dbReference>
<organism evidence="1">
    <name type="scientific">bioreactor metagenome</name>
    <dbReference type="NCBI Taxonomy" id="1076179"/>
    <lineage>
        <taxon>unclassified sequences</taxon>
        <taxon>metagenomes</taxon>
        <taxon>ecological metagenomes</taxon>
    </lineage>
</organism>
<evidence type="ECO:0000313" key="1">
    <source>
        <dbReference type="EMBL" id="MPM40576.1"/>
    </source>
</evidence>
<gene>
    <name evidence="1" type="ORF">SDC9_87220</name>
</gene>